<feature type="region of interest" description="Disordered" evidence="1">
    <location>
        <begin position="1"/>
        <end position="23"/>
    </location>
</feature>
<dbReference type="EMBL" id="CP098401">
    <property type="protein sequence ID" value="URW76822.1"/>
    <property type="molecule type" value="Genomic_DNA"/>
</dbReference>
<evidence type="ECO:0000313" key="4">
    <source>
        <dbReference type="Proteomes" id="UP001055580"/>
    </source>
</evidence>
<evidence type="ECO:0000256" key="1">
    <source>
        <dbReference type="SAM" id="MobiDB-lite"/>
    </source>
</evidence>
<keyword evidence="2" id="KW-1133">Transmembrane helix</keyword>
<keyword evidence="2" id="KW-0472">Membrane</keyword>
<keyword evidence="4" id="KW-1185">Reference proteome</keyword>
<proteinExistence type="predicted"/>
<organism evidence="3 4">
    <name type="scientific">Sphingomonas donggukensis</name>
    <dbReference type="NCBI Taxonomy" id="2949093"/>
    <lineage>
        <taxon>Bacteria</taxon>
        <taxon>Pseudomonadati</taxon>
        <taxon>Pseudomonadota</taxon>
        <taxon>Alphaproteobacteria</taxon>
        <taxon>Sphingomonadales</taxon>
        <taxon>Sphingomonadaceae</taxon>
        <taxon>Sphingomonas</taxon>
    </lineage>
</organism>
<keyword evidence="2" id="KW-0812">Transmembrane</keyword>
<sequence>MATTKPTNSTAQAKTGKRTALKDAADGAFDRARSTVKGLESNPVGVLVGGLVIGLLAGAFVPRSKQEKTALKGVGKTLAEGATAAFAAAKETGRQQLSGSMLSRDAAAESARMVFDSAVEAAKSTRSGTKAA</sequence>
<dbReference type="RefSeq" id="WP_250754541.1">
    <property type="nucleotide sequence ID" value="NZ_CP098401.1"/>
</dbReference>
<protein>
    <recommendedName>
        <fullName evidence="5">YtxH domain-containing protein</fullName>
    </recommendedName>
</protein>
<evidence type="ECO:0008006" key="5">
    <source>
        <dbReference type="Google" id="ProtNLM"/>
    </source>
</evidence>
<evidence type="ECO:0000256" key="2">
    <source>
        <dbReference type="SAM" id="Phobius"/>
    </source>
</evidence>
<dbReference type="Proteomes" id="UP001055580">
    <property type="component" value="Chromosome"/>
</dbReference>
<name>A0ABY4TWU2_9SPHN</name>
<feature type="compositionally biased region" description="Polar residues" evidence="1">
    <location>
        <begin position="1"/>
        <end position="13"/>
    </location>
</feature>
<accession>A0ABY4TWU2</accession>
<gene>
    <name evidence="3" type="ORF">M9980_06410</name>
</gene>
<reference evidence="3" key="1">
    <citation type="submission" date="2022-05" db="EMBL/GenBank/DDBJ databases">
        <title>Sphingomonas sp. strain RMG20 Genome sequencing and assembly.</title>
        <authorList>
            <person name="Kim I."/>
        </authorList>
    </citation>
    <scope>NUCLEOTIDE SEQUENCE</scope>
    <source>
        <strain evidence="3">RMG20</strain>
    </source>
</reference>
<feature type="transmembrane region" description="Helical" evidence="2">
    <location>
        <begin position="44"/>
        <end position="62"/>
    </location>
</feature>
<evidence type="ECO:0000313" key="3">
    <source>
        <dbReference type="EMBL" id="URW76822.1"/>
    </source>
</evidence>